<dbReference type="Proteomes" id="UP001152759">
    <property type="component" value="Chromosome 7"/>
</dbReference>
<evidence type="ECO:0000256" key="2">
    <source>
        <dbReference type="ARBA" id="ARBA00022723"/>
    </source>
</evidence>
<dbReference type="Pfam" id="PF00076">
    <property type="entry name" value="RRM_1"/>
    <property type="match status" value="1"/>
</dbReference>
<keyword evidence="13" id="KW-1185">Reference proteome</keyword>
<evidence type="ECO:0000256" key="8">
    <source>
        <dbReference type="PROSITE-ProRule" id="PRU00322"/>
    </source>
</evidence>
<feature type="region of interest" description="Disordered" evidence="9">
    <location>
        <begin position="630"/>
        <end position="660"/>
    </location>
</feature>
<dbReference type="PANTHER" id="PTHR13948">
    <property type="entry name" value="RNA-BINDING PROTEIN"/>
    <property type="match status" value="1"/>
</dbReference>
<keyword evidence="4" id="KW-0862">Zinc</keyword>
<dbReference type="InterPro" id="IPR041591">
    <property type="entry name" value="OCRE"/>
</dbReference>
<dbReference type="GO" id="GO:0005634">
    <property type="term" value="C:nucleus"/>
    <property type="evidence" value="ECO:0007669"/>
    <property type="project" value="UniProtKB-SubCell"/>
</dbReference>
<dbReference type="PROSITE" id="PS50199">
    <property type="entry name" value="ZF_RANBP2_2"/>
    <property type="match status" value="1"/>
</dbReference>
<evidence type="ECO:0000259" key="11">
    <source>
        <dbReference type="PROSITE" id="PS50199"/>
    </source>
</evidence>
<dbReference type="GO" id="GO:0003723">
    <property type="term" value="F:RNA binding"/>
    <property type="evidence" value="ECO:0007669"/>
    <property type="project" value="UniProtKB-UniRule"/>
</dbReference>
<evidence type="ECO:0008006" key="14">
    <source>
        <dbReference type="Google" id="ProtNLM"/>
    </source>
</evidence>
<evidence type="ECO:0000256" key="5">
    <source>
        <dbReference type="ARBA" id="ARBA00022884"/>
    </source>
</evidence>
<evidence type="ECO:0000259" key="10">
    <source>
        <dbReference type="PROSITE" id="PS50102"/>
    </source>
</evidence>
<keyword evidence="5 7" id="KW-0694">RNA-binding</keyword>
<feature type="compositionally biased region" description="Basic and acidic residues" evidence="9">
    <location>
        <begin position="25"/>
        <end position="94"/>
    </location>
</feature>
<keyword evidence="2" id="KW-0479">Metal-binding</keyword>
<dbReference type="InterPro" id="IPR012677">
    <property type="entry name" value="Nucleotide-bd_a/b_plait_sf"/>
</dbReference>
<organism evidence="12 13">
    <name type="scientific">Bemisia tabaci</name>
    <name type="common">Sweetpotato whitefly</name>
    <name type="synonym">Aleurodes tabaci</name>
    <dbReference type="NCBI Taxonomy" id="7038"/>
    <lineage>
        <taxon>Eukaryota</taxon>
        <taxon>Metazoa</taxon>
        <taxon>Ecdysozoa</taxon>
        <taxon>Arthropoda</taxon>
        <taxon>Hexapoda</taxon>
        <taxon>Insecta</taxon>
        <taxon>Pterygota</taxon>
        <taxon>Neoptera</taxon>
        <taxon>Paraneoptera</taxon>
        <taxon>Hemiptera</taxon>
        <taxon>Sternorrhyncha</taxon>
        <taxon>Aleyrodoidea</taxon>
        <taxon>Aleyrodidae</taxon>
        <taxon>Aleyrodinae</taxon>
        <taxon>Bemisia</taxon>
    </lineage>
</organism>
<dbReference type="InterPro" id="IPR036443">
    <property type="entry name" value="Znf_RanBP2_sf"/>
</dbReference>
<dbReference type="SUPFAM" id="SSF90209">
    <property type="entry name" value="Ran binding protein zinc finger-like"/>
    <property type="match status" value="1"/>
</dbReference>
<feature type="compositionally biased region" description="Basic and acidic residues" evidence="9">
    <location>
        <begin position="101"/>
        <end position="138"/>
    </location>
</feature>
<dbReference type="InterPro" id="IPR000504">
    <property type="entry name" value="RRM_dom"/>
</dbReference>
<evidence type="ECO:0000313" key="12">
    <source>
        <dbReference type="EMBL" id="CAH0776114.1"/>
    </source>
</evidence>
<dbReference type="SUPFAM" id="SSF54928">
    <property type="entry name" value="RNA-binding domain, RBD"/>
    <property type="match status" value="2"/>
</dbReference>
<dbReference type="CDD" id="cd12313">
    <property type="entry name" value="RRM1_RRM2_RBM5_like"/>
    <property type="match status" value="1"/>
</dbReference>
<comment type="subcellular location">
    <subcellularLocation>
        <location evidence="1">Nucleus</location>
    </subcellularLocation>
</comment>
<dbReference type="Pfam" id="PF17780">
    <property type="entry name" value="OCRE"/>
    <property type="match status" value="1"/>
</dbReference>
<feature type="compositionally biased region" description="Basic and acidic residues" evidence="9">
    <location>
        <begin position="1"/>
        <end position="19"/>
    </location>
</feature>
<dbReference type="InterPro" id="IPR001876">
    <property type="entry name" value="Znf_RanBP2"/>
</dbReference>
<dbReference type="PANTHER" id="PTHR13948:SF3">
    <property type="entry name" value="FI21118P1"/>
    <property type="match status" value="1"/>
</dbReference>
<dbReference type="Gene3D" id="4.10.1060.10">
    <property type="entry name" value="Zinc finger, RanBP2-type"/>
    <property type="match status" value="1"/>
</dbReference>
<dbReference type="PROSITE" id="PS50102">
    <property type="entry name" value="RRM"/>
    <property type="match status" value="2"/>
</dbReference>
<evidence type="ECO:0000256" key="9">
    <source>
        <dbReference type="SAM" id="MobiDB-lite"/>
    </source>
</evidence>
<evidence type="ECO:0000256" key="3">
    <source>
        <dbReference type="ARBA" id="ARBA00022771"/>
    </source>
</evidence>
<dbReference type="Gene3D" id="3.30.70.330">
    <property type="match status" value="2"/>
</dbReference>
<gene>
    <name evidence="12" type="ORF">BEMITA_LOCUS12240</name>
</gene>
<evidence type="ECO:0000256" key="4">
    <source>
        <dbReference type="ARBA" id="ARBA00022833"/>
    </source>
</evidence>
<dbReference type="EMBL" id="OU963868">
    <property type="protein sequence ID" value="CAH0776114.1"/>
    <property type="molecule type" value="Genomic_DNA"/>
</dbReference>
<name>A0A9P0CH88_BEMTA</name>
<feature type="domain" description="RanBP2-type" evidence="11">
    <location>
        <begin position="260"/>
        <end position="290"/>
    </location>
</feature>
<keyword evidence="6" id="KW-0539">Nucleus</keyword>
<dbReference type="GO" id="GO:0000398">
    <property type="term" value="P:mRNA splicing, via spliceosome"/>
    <property type="evidence" value="ECO:0007669"/>
    <property type="project" value="TreeGrafter"/>
</dbReference>
<dbReference type="SMART" id="SM00360">
    <property type="entry name" value="RRM"/>
    <property type="match status" value="2"/>
</dbReference>
<feature type="region of interest" description="Disordered" evidence="9">
    <location>
        <begin position="1"/>
        <end position="147"/>
    </location>
</feature>
<dbReference type="GO" id="GO:0008270">
    <property type="term" value="F:zinc ion binding"/>
    <property type="evidence" value="ECO:0007669"/>
    <property type="project" value="UniProtKB-KW"/>
</dbReference>
<accession>A0A9P0CH88</accession>
<evidence type="ECO:0000256" key="1">
    <source>
        <dbReference type="ARBA" id="ARBA00004123"/>
    </source>
</evidence>
<feature type="domain" description="RRM" evidence="10">
    <location>
        <begin position="174"/>
        <end position="240"/>
    </location>
</feature>
<sequence>MAHPEGDYSRSYSRHERRDRGSRRSPPEDRETWKRSVEIFLDQERRGDERRRDRSRSPRDRSWERGRGDERKGKRDDFYSPKSRRDSPKEDRSSRHSSRSKSRDSSRYDEDRSWDEDSRGGRHRSDKDRLRDPDRRDSSSSSYSKRGEWQDDTNYDYELLEYDRFSYKKQTPNRTLIIRGLVQHVTEDDIRNEILKNQLVPKDVRLIRKKDTGASRGFAFVEFFTTREAQSLIEWKRGELMIKDLYRAVMQYSIFVPNEPDGGADWFCKCNARNFKRRDYCYKCGTPRSSGGSDDLLDEISTHPTSTVLLRNLDLKTTEENVLRSIEKLSNLPIRSVRIGKDPVTGMSRGVCYLEMNNVVDAMYLHNCLLMDTLYVNNRAVDISYCKLTPVQSSSTVPSNAANAAIAAAQWSHQKTEGNQYTLEDVNRLAEYSANLYAKTPEEKATYLTYYLQYYSKQISNGEMISLPTTGSSNVATPQDDGTKTAAATPLVEAPTGSGEHAYPIPDVSTYQYDKTSGYYYDPYTTLYYDANSQYYYNSKLAKFLYWDGTRNTYLPAPTSSTVPSVGGAANGGAAGMALAAPASDAEKKEKPEKDDKVKVAKRIAKDMEKWAKTLNHKKEIAKQNLVAAQAAASNTKAQGSADIGSRFSNARSPPSPRCT</sequence>
<evidence type="ECO:0000256" key="6">
    <source>
        <dbReference type="ARBA" id="ARBA00023242"/>
    </source>
</evidence>
<evidence type="ECO:0000313" key="13">
    <source>
        <dbReference type="Proteomes" id="UP001152759"/>
    </source>
</evidence>
<dbReference type="CDD" id="cd16167">
    <property type="entry name" value="OCRE_RBM10"/>
    <property type="match status" value="1"/>
</dbReference>
<evidence type="ECO:0000256" key="7">
    <source>
        <dbReference type="PROSITE-ProRule" id="PRU00176"/>
    </source>
</evidence>
<dbReference type="InterPro" id="IPR035618">
    <property type="entry name" value="RBM10_OCRE"/>
</dbReference>
<reference evidence="12" key="1">
    <citation type="submission" date="2021-12" db="EMBL/GenBank/DDBJ databases">
        <authorList>
            <person name="King R."/>
        </authorList>
    </citation>
    <scope>NUCLEOTIDE SEQUENCE</scope>
</reference>
<protein>
    <recommendedName>
        <fullName evidence="14">RNA-binding protein 5</fullName>
    </recommendedName>
</protein>
<keyword evidence="3 8" id="KW-0863">Zinc-finger</keyword>
<feature type="domain" description="RRM" evidence="10">
    <location>
        <begin position="306"/>
        <end position="388"/>
    </location>
</feature>
<dbReference type="InterPro" id="IPR035979">
    <property type="entry name" value="RBD_domain_sf"/>
</dbReference>
<proteinExistence type="predicted"/>
<dbReference type="AlphaFoldDB" id="A0A9P0CH88"/>